<comment type="caution">
    <text evidence="2">The sequence shown here is derived from an EMBL/GenBank/DDBJ whole genome shotgun (WGS) entry which is preliminary data.</text>
</comment>
<proteinExistence type="predicted"/>
<evidence type="ECO:0000256" key="1">
    <source>
        <dbReference type="SAM" id="MobiDB-lite"/>
    </source>
</evidence>
<dbReference type="AlphaFoldDB" id="A0A5J5D793"/>
<dbReference type="Proteomes" id="UP000327493">
    <property type="component" value="Chromosome 8"/>
</dbReference>
<feature type="region of interest" description="Disordered" evidence="1">
    <location>
        <begin position="1"/>
        <end position="20"/>
    </location>
</feature>
<evidence type="ECO:0000313" key="3">
    <source>
        <dbReference type="Proteomes" id="UP000327493"/>
    </source>
</evidence>
<organism evidence="2 3">
    <name type="scientific">Etheostoma spectabile</name>
    <name type="common">orangethroat darter</name>
    <dbReference type="NCBI Taxonomy" id="54343"/>
    <lineage>
        <taxon>Eukaryota</taxon>
        <taxon>Metazoa</taxon>
        <taxon>Chordata</taxon>
        <taxon>Craniata</taxon>
        <taxon>Vertebrata</taxon>
        <taxon>Euteleostomi</taxon>
        <taxon>Actinopterygii</taxon>
        <taxon>Neopterygii</taxon>
        <taxon>Teleostei</taxon>
        <taxon>Neoteleostei</taxon>
        <taxon>Acanthomorphata</taxon>
        <taxon>Eupercaria</taxon>
        <taxon>Perciformes</taxon>
        <taxon>Percoidei</taxon>
        <taxon>Percidae</taxon>
        <taxon>Etheostomatinae</taxon>
        <taxon>Etheostoma</taxon>
    </lineage>
</organism>
<feature type="compositionally biased region" description="Basic and acidic residues" evidence="1">
    <location>
        <begin position="1"/>
        <end position="14"/>
    </location>
</feature>
<protein>
    <submittedName>
        <fullName evidence="2">Uncharacterized protein</fullName>
    </submittedName>
</protein>
<accession>A0A5J5D793</accession>
<keyword evidence="3" id="KW-1185">Reference proteome</keyword>
<sequence>MEHRKTSSKGEKSLARTSTTKTKDIVELVWEALQDVTLIIPSWQHSFHWSSRSNTTPCIQEQFNAAQWQSVW</sequence>
<evidence type="ECO:0000313" key="2">
    <source>
        <dbReference type="EMBL" id="KAA8590578.1"/>
    </source>
</evidence>
<dbReference type="EMBL" id="VOFY01000008">
    <property type="protein sequence ID" value="KAA8590578.1"/>
    <property type="molecule type" value="Genomic_DNA"/>
</dbReference>
<name>A0A5J5D793_9PERO</name>
<reference evidence="2 3" key="1">
    <citation type="submission" date="2019-08" db="EMBL/GenBank/DDBJ databases">
        <title>A chromosome-level genome assembly, high-density linkage maps, and genome scans reveal the genomic architecture of hybrid incompatibilities underlying speciation via character displacement in darters (Percidae: Etheostominae).</title>
        <authorList>
            <person name="Moran R.L."/>
            <person name="Catchen J.M."/>
            <person name="Fuller R.C."/>
        </authorList>
    </citation>
    <scope>NUCLEOTIDE SEQUENCE [LARGE SCALE GENOMIC DNA]</scope>
    <source>
        <strain evidence="2">EspeVRDwgs_2016</strain>
        <tissue evidence="2">Muscle</tissue>
    </source>
</reference>
<gene>
    <name evidence="2" type="ORF">FQN60_014512</name>
</gene>